<proteinExistence type="predicted"/>
<comment type="caution">
    <text evidence="5">The sequence shown here is derived from an EMBL/GenBank/DDBJ whole genome shotgun (WGS) entry which is preliminary data.</text>
</comment>
<dbReference type="Proteomes" id="UP000436088">
    <property type="component" value="Unassembled WGS sequence"/>
</dbReference>
<feature type="coiled-coil region" evidence="1">
    <location>
        <begin position="623"/>
        <end position="671"/>
    </location>
</feature>
<sequence>MLNDSLLTLVFRKMMLHFDYDEPTEKIVSTSQYSKFDLGQYPDFDLGQYSDFDDVSEEETDPGCNDFDIGQYPNFDDETAVGEEDVVDDNEDEVTTVNEHIEHPFYNSYNPEEEKEEEEEIPEEKSPKKIPREVYRGHEIMTDMNARFKISISYSQAWRAKCYALELLRGSPEASFAQLPAYCHNLKLKNPGSVTHIKTDRDGRFELLFIAIGAAIRSFITCMHPVIIVDRAHLKGRYLGVNLLAVVMDANNGILPIAYGVGKSETSDSWTWFMGHLRDCIGLISNLTIISDRANSIDNAVRRVFPNVFHGLCDVHLYRNLKSMSAGIKNHKWTYWKAVKAYREVDFNKHINCLRHVLPQCAQTLEDVGVALRDGYRRISPEMGMDFVGDGDGCRRRESPCTPGDIGGRQGISASCWAATSWSPCKPRDQAGRHAGGRHAFFTPEAVGMRVTRMPTASGVKNAWRPAWSQGLHGDQEVATPQRCLGDLLRRPEYMTIYDLTEVAKASLRAVGQQPLGRHASPATKQVAMQKVAMQKVAMRSSRQKLLACVCWPPHFTHQKGQLVVYFPATRMPTASGVKNAWRPAWSRGLHGDQEVATPQRCLGNLLRDQKTDNFDDANDTKIRKLESQKLDLSNENNDLKERIKKVTMEFDRLRNKEEEMKLEMDQWDEDKRILESVTATSAILGADVARLQHDLITWMSKVDEANKELIQLKGDLEAKRKGHRESEEKATELQMKLLELTEKVEKKTAECIIGKSREIVGTAGSKGKELSVPPLVAAGTAGAIVAAVYVCCRKRS</sequence>
<feature type="compositionally biased region" description="Acidic residues" evidence="2">
    <location>
        <begin position="111"/>
        <end position="122"/>
    </location>
</feature>
<evidence type="ECO:0000313" key="5">
    <source>
        <dbReference type="EMBL" id="KAE8691585.1"/>
    </source>
</evidence>
<organism evidence="5 6">
    <name type="scientific">Hibiscus syriacus</name>
    <name type="common">Rose of Sharon</name>
    <dbReference type="NCBI Taxonomy" id="106335"/>
    <lineage>
        <taxon>Eukaryota</taxon>
        <taxon>Viridiplantae</taxon>
        <taxon>Streptophyta</taxon>
        <taxon>Embryophyta</taxon>
        <taxon>Tracheophyta</taxon>
        <taxon>Spermatophyta</taxon>
        <taxon>Magnoliopsida</taxon>
        <taxon>eudicotyledons</taxon>
        <taxon>Gunneridae</taxon>
        <taxon>Pentapetalae</taxon>
        <taxon>rosids</taxon>
        <taxon>malvids</taxon>
        <taxon>Malvales</taxon>
        <taxon>Malvaceae</taxon>
        <taxon>Malvoideae</taxon>
        <taxon>Hibiscus</taxon>
    </lineage>
</organism>
<keyword evidence="1" id="KW-0175">Coiled coil</keyword>
<gene>
    <name evidence="5" type="ORF">F3Y22_tig00110889pilonHSYRG00151</name>
</gene>
<feature type="region of interest" description="Disordered" evidence="2">
    <location>
        <begin position="106"/>
        <end position="128"/>
    </location>
</feature>
<dbReference type="EMBL" id="VEPZ02001148">
    <property type="protein sequence ID" value="KAE8691585.1"/>
    <property type="molecule type" value="Genomic_DNA"/>
</dbReference>
<keyword evidence="3" id="KW-1133">Transmembrane helix</keyword>
<evidence type="ECO:0000313" key="6">
    <source>
        <dbReference type="Proteomes" id="UP000436088"/>
    </source>
</evidence>
<feature type="transmembrane region" description="Helical" evidence="3">
    <location>
        <begin position="776"/>
        <end position="793"/>
    </location>
</feature>
<keyword evidence="6" id="KW-1185">Reference proteome</keyword>
<feature type="coiled-coil region" evidence="1">
    <location>
        <begin position="703"/>
        <end position="751"/>
    </location>
</feature>
<keyword evidence="3" id="KW-0812">Transmembrane</keyword>
<dbReference type="PANTHER" id="PTHR31973">
    <property type="entry name" value="POLYPROTEIN, PUTATIVE-RELATED"/>
    <property type="match status" value="1"/>
</dbReference>
<name>A0A6A2ZKY1_HIBSY</name>
<evidence type="ECO:0000256" key="3">
    <source>
        <dbReference type="SAM" id="Phobius"/>
    </source>
</evidence>
<reference evidence="5" key="1">
    <citation type="submission" date="2019-09" db="EMBL/GenBank/DDBJ databases">
        <title>Draft genome information of white flower Hibiscus syriacus.</title>
        <authorList>
            <person name="Kim Y.-M."/>
        </authorList>
    </citation>
    <scope>NUCLEOTIDE SEQUENCE [LARGE SCALE GENOMIC DNA]</scope>
    <source>
        <strain evidence="5">YM2019G1</strain>
    </source>
</reference>
<feature type="compositionally biased region" description="Acidic residues" evidence="2">
    <location>
        <begin position="51"/>
        <end position="61"/>
    </location>
</feature>
<evidence type="ECO:0000256" key="1">
    <source>
        <dbReference type="SAM" id="Coils"/>
    </source>
</evidence>
<keyword evidence="3" id="KW-0472">Membrane</keyword>
<protein>
    <recommendedName>
        <fullName evidence="4">MULE transposase domain-containing protein</fullName>
    </recommendedName>
</protein>
<evidence type="ECO:0000259" key="4">
    <source>
        <dbReference type="Pfam" id="PF10551"/>
    </source>
</evidence>
<evidence type="ECO:0000256" key="2">
    <source>
        <dbReference type="SAM" id="MobiDB-lite"/>
    </source>
</evidence>
<dbReference type="Pfam" id="PF10551">
    <property type="entry name" value="MULE"/>
    <property type="match status" value="1"/>
</dbReference>
<feature type="region of interest" description="Disordered" evidence="2">
    <location>
        <begin position="47"/>
        <end position="68"/>
    </location>
</feature>
<dbReference type="InterPro" id="IPR018289">
    <property type="entry name" value="MULE_transposase_dom"/>
</dbReference>
<feature type="domain" description="MULE transposase" evidence="4">
    <location>
        <begin position="226"/>
        <end position="320"/>
    </location>
</feature>
<dbReference type="AlphaFoldDB" id="A0A6A2ZKY1"/>
<accession>A0A6A2ZKY1</accession>
<dbReference type="PANTHER" id="PTHR31973:SF185">
    <property type="entry name" value="TRANSPOSASE, MUDR, PLANT, MULE TRANSPOSASE DOMAIN-CONTAINING PROTEIN"/>
    <property type="match status" value="1"/>
</dbReference>